<protein>
    <recommendedName>
        <fullName evidence="3">16S rRNA (cytosine(967)-C(5))-methyltransferase</fullName>
        <ecNumber evidence="3">2.1.1.176</ecNumber>
    </recommendedName>
    <alternativeName>
        <fullName evidence="10">16S rRNA m5C967 methyltransferase</fullName>
    </alternativeName>
    <alternativeName>
        <fullName evidence="11">rRNA (cytosine-C(5)-)-methyltransferase RsmB</fullName>
    </alternativeName>
</protein>
<dbReference type="Pfam" id="PF01189">
    <property type="entry name" value="Methyltr_RsmB-F"/>
    <property type="match status" value="1"/>
</dbReference>
<evidence type="ECO:0000256" key="6">
    <source>
        <dbReference type="ARBA" id="ARBA00022603"/>
    </source>
</evidence>
<feature type="binding site" evidence="13">
    <location>
        <position position="316"/>
    </location>
    <ligand>
        <name>S-adenosyl-L-methionine</name>
        <dbReference type="ChEBI" id="CHEBI:59789"/>
    </ligand>
</feature>
<feature type="domain" description="SAM-dependent MTase RsmB/NOP-type" evidence="14">
    <location>
        <begin position="174"/>
        <end position="451"/>
    </location>
</feature>
<reference evidence="15 16" key="1">
    <citation type="submission" date="2016-10" db="EMBL/GenBank/DDBJ databases">
        <authorList>
            <person name="de Groot N.N."/>
        </authorList>
    </citation>
    <scope>NUCLEOTIDE SEQUENCE [LARGE SCALE GENOMIC DNA]</scope>
    <source>
        <strain evidence="15 16">DSM 20678</strain>
    </source>
</reference>
<evidence type="ECO:0000256" key="13">
    <source>
        <dbReference type="PROSITE-ProRule" id="PRU01023"/>
    </source>
</evidence>
<dbReference type="Pfam" id="PF22458">
    <property type="entry name" value="RsmF-B_ferredox"/>
    <property type="match status" value="1"/>
</dbReference>
<evidence type="ECO:0000256" key="11">
    <source>
        <dbReference type="ARBA" id="ARBA00031088"/>
    </source>
</evidence>
<dbReference type="SUPFAM" id="SSF48013">
    <property type="entry name" value="NusB-like"/>
    <property type="match status" value="1"/>
</dbReference>
<dbReference type="InterPro" id="IPR035926">
    <property type="entry name" value="NusB-like_sf"/>
</dbReference>
<comment type="subcellular location">
    <subcellularLocation>
        <location evidence="2">Cytoplasm</location>
    </subcellularLocation>
</comment>
<dbReference type="PROSITE" id="PS51686">
    <property type="entry name" value="SAM_MT_RSMB_NOP"/>
    <property type="match status" value="1"/>
</dbReference>
<evidence type="ECO:0000256" key="10">
    <source>
        <dbReference type="ARBA" id="ARBA00030399"/>
    </source>
</evidence>
<dbReference type="GO" id="GO:0005737">
    <property type="term" value="C:cytoplasm"/>
    <property type="evidence" value="ECO:0007669"/>
    <property type="project" value="UniProtKB-SubCell"/>
</dbReference>
<dbReference type="AlphaFoldDB" id="A0A1I5WEL4"/>
<dbReference type="InterPro" id="IPR023267">
    <property type="entry name" value="RCMT"/>
</dbReference>
<dbReference type="InterPro" id="IPR054728">
    <property type="entry name" value="RsmB-like_ferredoxin"/>
</dbReference>
<name>A0A1I5WEL4_9FIRM</name>
<dbReference type="PRINTS" id="PR02008">
    <property type="entry name" value="RCMTFAMILY"/>
</dbReference>
<organism evidence="15 16">
    <name type="scientific">Caldicoprobacter faecalis</name>
    <dbReference type="NCBI Taxonomy" id="937334"/>
    <lineage>
        <taxon>Bacteria</taxon>
        <taxon>Bacillati</taxon>
        <taxon>Bacillota</taxon>
        <taxon>Clostridia</taxon>
        <taxon>Caldicoprobacterales</taxon>
        <taxon>Caldicoprobacteraceae</taxon>
        <taxon>Caldicoprobacter</taxon>
    </lineage>
</organism>
<dbReference type="PANTHER" id="PTHR22807">
    <property type="entry name" value="NOP2 YEAST -RELATED NOL1/NOP2/FMU SUN DOMAIN-CONTAINING"/>
    <property type="match status" value="1"/>
</dbReference>
<dbReference type="EMBL" id="FOXR01000016">
    <property type="protein sequence ID" value="SFQ18099.1"/>
    <property type="molecule type" value="Genomic_DNA"/>
</dbReference>
<dbReference type="SUPFAM" id="SSF53335">
    <property type="entry name" value="S-adenosyl-L-methionine-dependent methyltransferases"/>
    <property type="match status" value="1"/>
</dbReference>
<feature type="active site" description="Nucleophile" evidence="13">
    <location>
        <position position="387"/>
    </location>
</feature>
<keyword evidence="6 13" id="KW-0489">Methyltransferase</keyword>
<dbReference type="FunFam" id="3.40.50.150:FF:000022">
    <property type="entry name" value="Ribosomal RNA small subunit methyltransferase B"/>
    <property type="match status" value="1"/>
</dbReference>
<evidence type="ECO:0000313" key="16">
    <source>
        <dbReference type="Proteomes" id="UP000198577"/>
    </source>
</evidence>
<dbReference type="InterPro" id="IPR001678">
    <property type="entry name" value="MeTrfase_RsmB-F_NOP2_dom"/>
</dbReference>
<sequence>MKTKIDAARDTALRILKEVNHNGKYANISLKHHLRRARLSDRDAAFVTQLVYGTLERQITIDWILNKFCSLKRANPWAINILRMGCYQIMYMDRVPDFAVCDESVKLCRKYCNKALAGFVNGVLRNIVRHKQDISFPSKEEDPVFNLSLTYSYPVWLVKKWVDDYGIAVAETMVMPAGSHGDYVTIRVNRNRITKDELKERFIRQGIQCEDGLYIKDEALRLCSAGDIENNRLYAEGFFTVQGESSMLVVRVLDPQKGELIIDACSAPGGKATHMAELMGNEGRILAWDVHPQRVELIRLNAKRLGATIVEPQQQDAREFQACLEGQADRVLIDAPCSGWGVIYKKPDIKNSIKREDLDELYELQSQIISTCSRYVKPGGILVYSTCTMNVDENQRVIEKFLERNPHFVLDDFTYLLPEGLKDSVVQPGMIQLIPSRDGIDGFFITRLKRMR</sequence>
<evidence type="ECO:0000256" key="4">
    <source>
        <dbReference type="ARBA" id="ARBA00022490"/>
    </source>
</evidence>
<evidence type="ECO:0000256" key="12">
    <source>
        <dbReference type="ARBA" id="ARBA00047283"/>
    </source>
</evidence>
<accession>A0A1I5WEL4</accession>
<dbReference type="NCBIfam" id="NF011494">
    <property type="entry name" value="PRK14902.1"/>
    <property type="match status" value="1"/>
</dbReference>
<evidence type="ECO:0000259" key="14">
    <source>
        <dbReference type="PROSITE" id="PS51686"/>
    </source>
</evidence>
<dbReference type="NCBIfam" id="TIGR00563">
    <property type="entry name" value="rsmB"/>
    <property type="match status" value="1"/>
</dbReference>
<dbReference type="OrthoDB" id="9810297at2"/>
<proteinExistence type="inferred from homology"/>
<dbReference type="Proteomes" id="UP000198577">
    <property type="component" value="Unassembled WGS sequence"/>
</dbReference>
<evidence type="ECO:0000256" key="1">
    <source>
        <dbReference type="ARBA" id="ARBA00002724"/>
    </source>
</evidence>
<dbReference type="EC" id="2.1.1.176" evidence="3"/>
<dbReference type="Gene3D" id="1.10.940.10">
    <property type="entry name" value="NusB-like"/>
    <property type="match status" value="1"/>
</dbReference>
<keyword evidence="7 13" id="KW-0808">Transferase</keyword>
<dbReference type="GO" id="GO:0006355">
    <property type="term" value="P:regulation of DNA-templated transcription"/>
    <property type="evidence" value="ECO:0007669"/>
    <property type="project" value="InterPro"/>
</dbReference>
<gene>
    <name evidence="15" type="ORF">SAMN05444406_11621</name>
</gene>
<evidence type="ECO:0000256" key="5">
    <source>
        <dbReference type="ARBA" id="ARBA00022552"/>
    </source>
</evidence>
<evidence type="ECO:0000256" key="7">
    <source>
        <dbReference type="ARBA" id="ARBA00022679"/>
    </source>
</evidence>
<keyword evidence="9 13" id="KW-0694">RNA-binding</keyword>
<keyword evidence="8 13" id="KW-0949">S-adenosyl-L-methionine</keyword>
<dbReference type="InterPro" id="IPR006027">
    <property type="entry name" value="NusB_RsmB_TIM44"/>
</dbReference>
<dbReference type="InterPro" id="IPR029063">
    <property type="entry name" value="SAM-dependent_MTases_sf"/>
</dbReference>
<feature type="binding site" evidence="13">
    <location>
        <begin position="265"/>
        <end position="271"/>
    </location>
    <ligand>
        <name>S-adenosyl-L-methionine</name>
        <dbReference type="ChEBI" id="CHEBI:59789"/>
    </ligand>
</feature>
<keyword evidence="4" id="KW-0963">Cytoplasm</keyword>
<evidence type="ECO:0000256" key="8">
    <source>
        <dbReference type="ARBA" id="ARBA00022691"/>
    </source>
</evidence>
<keyword evidence="5" id="KW-0698">rRNA processing</keyword>
<comment type="similarity">
    <text evidence="13">Belongs to the class I-like SAM-binding methyltransferase superfamily. RsmB/NOP family.</text>
</comment>
<evidence type="ECO:0000313" key="15">
    <source>
        <dbReference type="EMBL" id="SFQ18099.1"/>
    </source>
</evidence>
<dbReference type="Pfam" id="PF01029">
    <property type="entry name" value="NusB"/>
    <property type="match status" value="1"/>
</dbReference>
<dbReference type="RefSeq" id="WP_092282385.1">
    <property type="nucleotide sequence ID" value="NZ_FOXR01000016.1"/>
</dbReference>
<dbReference type="GO" id="GO:0008649">
    <property type="term" value="F:rRNA methyltransferase activity"/>
    <property type="evidence" value="ECO:0007669"/>
    <property type="project" value="InterPro"/>
</dbReference>
<dbReference type="GO" id="GO:0003723">
    <property type="term" value="F:RNA binding"/>
    <property type="evidence" value="ECO:0007669"/>
    <property type="project" value="UniProtKB-UniRule"/>
</dbReference>
<feature type="binding site" evidence="13">
    <location>
        <position position="289"/>
    </location>
    <ligand>
        <name>S-adenosyl-L-methionine</name>
        <dbReference type="ChEBI" id="CHEBI:59789"/>
    </ligand>
</feature>
<dbReference type="PANTHER" id="PTHR22807:SF53">
    <property type="entry name" value="RIBOSOMAL RNA SMALL SUBUNIT METHYLTRANSFERASE B-RELATED"/>
    <property type="match status" value="1"/>
</dbReference>
<dbReference type="Gene3D" id="3.40.50.150">
    <property type="entry name" value="Vaccinia Virus protein VP39"/>
    <property type="match status" value="1"/>
</dbReference>
<dbReference type="InterPro" id="IPR049560">
    <property type="entry name" value="MeTrfase_RsmB-F_NOP2_cat"/>
</dbReference>
<feature type="binding site" evidence="13">
    <location>
        <position position="334"/>
    </location>
    <ligand>
        <name>S-adenosyl-L-methionine</name>
        <dbReference type="ChEBI" id="CHEBI:59789"/>
    </ligand>
</feature>
<dbReference type="STRING" id="937334.SAMN05444406_11621"/>
<evidence type="ECO:0000256" key="9">
    <source>
        <dbReference type="ARBA" id="ARBA00022884"/>
    </source>
</evidence>
<comment type="catalytic activity">
    <reaction evidence="12">
        <text>cytidine(967) in 16S rRNA + S-adenosyl-L-methionine = 5-methylcytidine(967) in 16S rRNA + S-adenosyl-L-homocysteine + H(+)</text>
        <dbReference type="Rhea" id="RHEA:42748"/>
        <dbReference type="Rhea" id="RHEA-COMP:10219"/>
        <dbReference type="Rhea" id="RHEA-COMP:10220"/>
        <dbReference type="ChEBI" id="CHEBI:15378"/>
        <dbReference type="ChEBI" id="CHEBI:57856"/>
        <dbReference type="ChEBI" id="CHEBI:59789"/>
        <dbReference type="ChEBI" id="CHEBI:74483"/>
        <dbReference type="ChEBI" id="CHEBI:82748"/>
        <dbReference type="EC" id="2.1.1.176"/>
    </reaction>
</comment>
<comment type="function">
    <text evidence="1">Specifically methylates the cytosine at position 967 (m5C967) of 16S rRNA.</text>
</comment>
<evidence type="ECO:0000256" key="2">
    <source>
        <dbReference type="ARBA" id="ARBA00004496"/>
    </source>
</evidence>
<dbReference type="InterPro" id="IPR004573">
    <property type="entry name" value="rRNA_ssu_MeTfrase_B"/>
</dbReference>
<keyword evidence="16" id="KW-1185">Reference proteome</keyword>
<evidence type="ECO:0000256" key="3">
    <source>
        <dbReference type="ARBA" id="ARBA00012140"/>
    </source>
</evidence>
<dbReference type="CDD" id="cd02440">
    <property type="entry name" value="AdoMet_MTases"/>
    <property type="match status" value="1"/>
</dbReference>